<dbReference type="EMBL" id="PKSM01000081">
    <property type="protein sequence ID" value="POW16221.1"/>
    <property type="molecule type" value="Genomic_DNA"/>
</dbReference>
<dbReference type="Gene3D" id="1.10.489.10">
    <property type="entry name" value="Chloroperoxidase-like"/>
    <property type="match status" value="1"/>
</dbReference>
<reference evidence="3" key="2">
    <citation type="journal article" date="2018" name="BMC Genomics">
        <title>Genomic insights into host adaptation between the wheat stripe rust pathogen (Puccinia striiformis f. sp. tritici) and the barley stripe rust pathogen (Puccinia striiformis f. sp. hordei).</title>
        <authorList>
            <person name="Xia C."/>
            <person name="Wang M."/>
            <person name="Yin C."/>
            <person name="Cornejo O.E."/>
            <person name="Hulbert S.H."/>
            <person name="Chen X."/>
        </authorList>
    </citation>
    <scope>NUCLEOTIDE SEQUENCE [LARGE SCALE GENOMIC DNA]</scope>
    <source>
        <strain evidence="3">93TX-2</strain>
    </source>
</reference>
<sequence length="91" mass="10237">MSGQALIHKAGNRKPSVEIAANAHWLRTWCVISQEAKSLEPTRTEPTNSTTSQRFSEERLPVELGWKKPSSKITLFGTLRLMKEMKALQDG</sequence>
<reference evidence="2 3" key="1">
    <citation type="submission" date="2017-12" db="EMBL/GenBank/DDBJ databases">
        <title>Gene loss provides genomic basis for host adaptation in cereal stripe rust fungi.</title>
        <authorList>
            <person name="Xia C."/>
        </authorList>
    </citation>
    <scope>NUCLEOTIDE SEQUENCE [LARGE SCALE GENOMIC DNA]</scope>
    <source>
        <strain evidence="2 3">93TX-2</strain>
    </source>
</reference>
<feature type="compositionally biased region" description="Polar residues" evidence="1">
    <location>
        <begin position="44"/>
        <end position="54"/>
    </location>
</feature>
<dbReference type="VEuPathDB" id="FungiDB:PSTT_14851"/>
<dbReference type="OrthoDB" id="407298at2759"/>
<feature type="region of interest" description="Disordered" evidence="1">
    <location>
        <begin position="38"/>
        <end position="58"/>
    </location>
</feature>
<dbReference type="AlphaFoldDB" id="A0A2S4W370"/>
<dbReference type="VEuPathDB" id="FungiDB:PSHT_06826"/>
<dbReference type="GO" id="GO:0004601">
    <property type="term" value="F:peroxidase activity"/>
    <property type="evidence" value="ECO:0007669"/>
    <property type="project" value="InterPro"/>
</dbReference>
<proteinExistence type="predicted"/>
<evidence type="ECO:0000256" key="1">
    <source>
        <dbReference type="SAM" id="MobiDB-lite"/>
    </source>
</evidence>
<reference evidence="3" key="3">
    <citation type="journal article" date="2018" name="Mol. Plant Microbe Interact.">
        <title>Genome sequence resources for the wheat stripe rust pathogen (Puccinia striiformis f. sp. tritici) and the barley stripe rust pathogen (Puccinia striiformis f. sp. hordei).</title>
        <authorList>
            <person name="Xia C."/>
            <person name="Wang M."/>
            <person name="Yin C."/>
            <person name="Cornejo O.E."/>
            <person name="Hulbert S.H."/>
            <person name="Chen X."/>
        </authorList>
    </citation>
    <scope>NUCLEOTIDE SEQUENCE [LARGE SCALE GENOMIC DNA]</scope>
    <source>
        <strain evidence="3">93TX-2</strain>
    </source>
</reference>
<evidence type="ECO:0000313" key="2">
    <source>
        <dbReference type="EMBL" id="POW16221.1"/>
    </source>
</evidence>
<evidence type="ECO:0000313" key="3">
    <source>
        <dbReference type="Proteomes" id="UP000238274"/>
    </source>
</evidence>
<organism evidence="2 3">
    <name type="scientific">Puccinia striiformis</name>
    <dbReference type="NCBI Taxonomy" id="27350"/>
    <lineage>
        <taxon>Eukaryota</taxon>
        <taxon>Fungi</taxon>
        <taxon>Dikarya</taxon>
        <taxon>Basidiomycota</taxon>
        <taxon>Pucciniomycotina</taxon>
        <taxon>Pucciniomycetes</taxon>
        <taxon>Pucciniales</taxon>
        <taxon>Pucciniaceae</taxon>
        <taxon>Puccinia</taxon>
    </lineage>
</organism>
<gene>
    <name evidence="2" type="ORF">PSHT_06826</name>
</gene>
<keyword evidence="3" id="KW-1185">Reference proteome</keyword>
<name>A0A2S4W370_9BASI</name>
<dbReference type="InterPro" id="IPR036851">
    <property type="entry name" value="Chloroperoxidase-like_sf"/>
</dbReference>
<protein>
    <submittedName>
        <fullName evidence="2">Uncharacterized protein</fullName>
    </submittedName>
</protein>
<dbReference type="Proteomes" id="UP000238274">
    <property type="component" value="Unassembled WGS sequence"/>
</dbReference>
<accession>A0A2S4W370</accession>
<comment type="caution">
    <text evidence="2">The sequence shown here is derived from an EMBL/GenBank/DDBJ whole genome shotgun (WGS) entry which is preliminary data.</text>
</comment>